<feature type="transmembrane region" description="Helical" evidence="10">
    <location>
        <begin position="141"/>
        <end position="166"/>
    </location>
</feature>
<keyword evidence="8 10" id="KW-0472">Membrane</keyword>
<evidence type="ECO:0000313" key="12">
    <source>
        <dbReference type="Proteomes" id="UP000653358"/>
    </source>
</evidence>
<organism evidence="11 12">
    <name type="scientific">Acetobacterium tundrae</name>
    <dbReference type="NCBI Taxonomy" id="132932"/>
    <lineage>
        <taxon>Bacteria</taxon>
        <taxon>Bacillati</taxon>
        <taxon>Bacillota</taxon>
        <taxon>Clostridia</taxon>
        <taxon>Eubacteriales</taxon>
        <taxon>Eubacteriaceae</taxon>
        <taxon>Acetobacterium</taxon>
    </lineage>
</organism>
<name>A0ABR6WGE0_9FIRM</name>
<evidence type="ECO:0000256" key="6">
    <source>
        <dbReference type="ARBA" id="ARBA00022970"/>
    </source>
</evidence>
<feature type="transmembrane region" description="Helical" evidence="10">
    <location>
        <begin position="275"/>
        <end position="293"/>
    </location>
</feature>
<evidence type="ECO:0000256" key="4">
    <source>
        <dbReference type="ARBA" id="ARBA00022519"/>
    </source>
</evidence>
<dbReference type="CDD" id="cd06582">
    <property type="entry name" value="TM_PBP1_LivH_like"/>
    <property type="match status" value="1"/>
</dbReference>
<sequence length="301" mass="32410">MVVGMTLSTFLQQLINGLSLGSLYALIAIGYTMVYGILKLINFAHGDIFMMAAYFAYFGISVFFLPWYVTFIITILLTMLLGAGIERMAYRPLREAPKTSLLISAIGVSFLLENLATYLFSGKPQAFPEFPVMTTPIFVGGLSIQPVSIVIPIVAFFLMTVLLFIINKTKVGMAMRAVSVDYDTAKLMGIKIDNVISSTFAIGSGLAAVGALLWCMKYPSVLPLMGVVPGLKCFIAAVIGGIGNVKGAVLGGLILGFSEVLMVAFFPSLTGYRDAVAFIILIIILLFLPNGILGKKQVEKV</sequence>
<dbReference type="Proteomes" id="UP000653358">
    <property type="component" value="Unassembled WGS sequence"/>
</dbReference>
<dbReference type="InterPro" id="IPR052157">
    <property type="entry name" value="BCAA_transport_permease"/>
</dbReference>
<evidence type="ECO:0000256" key="8">
    <source>
        <dbReference type="ARBA" id="ARBA00023136"/>
    </source>
</evidence>
<reference evidence="11 12" key="1">
    <citation type="journal article" date="2020" name="mSystems">
        <title>Defining Genomic and Predicted Metabolic Features of the Acetobacterium Genus.</title>
        <authorList>
            <person name="Ross D.E."/>
            <person name="Marshall C.W."/>
            <person name="Gulliver D."/>
            <person name="May H.D."/>
            <person name="Norman R.S."/>
        </authorList>
    </citation>
    <scope>NUCLEOTIDE SEQUENCE [LARGE SCALE GENOMIC DNA]</scope>
    <source>
        <strain evidence="11 12">DSM 9173</strain>
    </source>
</reference>
<evidence type="ECO:0000256" key="2">
    <source>
        <dbReference type="ARBA" id="ARBA00022448"/>
    </source>
</evidence>
<keyword evidence="7 10" id="KW-1133">Transmembrane helix</keyword>
<dbReference type="PANTHER" id="PTHR11795">
    <property type="entry name" value="BRANCHED-CHAIN AMINO ACID TRANSPORT SYSTEM PERMEASE PROTEIN LIVH"/>
    <property type="match status" value="1"/>
</dbReference>
<evidence type="ECO:0000256" key="1">
    <source>
        <dbReference type="ARBA" id="ARBA00004651"/>
    </source>
</evidence>
<evidence type="ECO:0000256" key="5">
    <source>
        <dbReference type="ARBA" id="ARBA00022692"/>
    </source>
</evidence>
<feature type="transmembrane region" description="Helical" evidence="10">
    <location>
        <begin position="195"/>
        <end position="214"/>
    </location>
</feature>
<comment type="caution">
    <text evidence="11">The sequence shown here is derived from an EMBL/GenBank/DDBJ whole genome shotgun (WGS) entry which is preliminary data.</text>
</comment>
<keyword evidence="5 10" id="KW-0812">Transmembrane</keyword>
<gene>
    <name evidence="11" type="ORF">GH807_00720</name>
</gene>
<evidence type="ECO:0000256" key="9">
    <source>
        <dbReference type="ARBA" id="ARBA00037998"/>
    </source>
</evidence>
<feature type="transmembrane region" description="Helical" evidence="10">
    <location>
        <begin position="220"/>
        <end position="242"/>
    </location>
</feature>
<dbReference type="InterPro" id="IPR001851">
    <property type="entry name" value="ABC_transp_permease"/>
</dbReference>
<keyword evidence="4" id="KW-0997">Cell inner membrane</keyword>
<comment type="similarity">
    <text evidence="9">Belongs to the binding-protein-dependent transport system permease family. LivHM subfamily.</text>
</comment>
<evidence type="ECO:0000256" key="10">
    <source>
        <dbReference type="SAM" id="Phobius"/>
    </source>
</evidence>
<evidence type="ECO:0000256" key="3">
    <source>
        <dbReference type="ARBA" id="ARBA00022475"/>
    </source>
</evidence>
<feature type="transmembrane region" description="Helical" evidence="10">
    <location>
        <begin position="71"/>
        <end position="89"/>
    </location>
</feature>
<dbReference type="Pfam" id="PF02653">
    <property type="entry name" value="BPD_transp_2"/>
    <property type="match status" value="1"/>
</dbReference>
<keyword evidence="2" id="KW-0813">Transport</keyword>
<feature type="transmembrane region" description="Helical" evidence="10">
    <location>
        <begin position="101"/>
        <end position="121"/>
    </location>
</feature>
<feature type="transmembrane region" description="Helical" evidence="10">
    <location>
        <begin position="20"/>
        <end position="41"/>
    </location>
</feature>
<proteinExistence type="inferred from homology"/>
<keyword evidence="3" id="KW-1003">Cell membrane</keyword>
<accession>A0ABR6WGE0</accession>
<keyword evidence="6" id="KW-0029">Amino-acid transport</keyword>
<evidence type="ECO:0000256" key="7">
    <source>
        <dbReference type="ARBA" id="ARBA00022989"/>
    </source>
</evidence>
<protein>
    <submittedName>
        <fullName evidence="11">Branched-chain amino acid ABC transporter permease</fullName>
    </submittedName>
</protein>
<keyword evidence="12" id="KW-1185">Reference proteome</keyword>
<evidence type="ECO:0000313" key="11">
    <source>
        <dbReference type="EMBL" id="MBC3795573.1"/>
    </source>
</evidence>
<dbReference type="EMBL" id="WJBB01000001">
    <property type="protein sequence ID" value="MBC3795573.1"/>
    <property type="molecule type" value="Genomic_DNA"/>
</dbReference>
<feature type="transmembrane region" description="Helical" evidence="10">
    <location>
        <begin position="249"/>
        <end position="269"/>
    </location>
</feature>
<dbReference type="PANTHER" id="PTHR11795:SF371">
    <property type="entry name" value="HIGH-AFFINITY BRANCHED-CHAIN AMINO ACID TRANSPORT SYSTEM PERMEASE PROTEIN LIVH"/>
    <property type="match status" value="1"/>
</dbReference>
<comment type="subcellular location">
    <subcellularLocation>
        <location evidence="1">Cell membrane</location>
        <topology evidence="1">Multi-pass membrane protein</topology>
    </subcellularLocation>
</comment>